<feature type="compositionally biased region" description="Pro residues" evidence="3">
    <location>
        <begin position="1170"/>
        <end position="1182"/>
    </location>
</feature>
<keyword evidence="1" id="KW-0479">Metal-binding</keyword>
<dbReference type="GO" id="GO:0008270">
    <property type="term" value="F:zinc ion binding"/>
    <property type="evidence" value="ECO:0007669"/>
    <property type="project" value="UniProtKB-KW"/>
</dbReference>
<dbReference type="PROSITE" id="PS50158">
    <property type="entry name" value="ZF_CCHC"/>
    <property type="match status" value="1"/>
</dbReference>
<dbReference type="InterPro" id="IPR036875">
    <property type="entry name" value="Znf_CCHC_sf"/>
</dbReference>
<feature type="domain" description="CCHC-type" evidence="4">
    <location>
        <begin position="203"/>
        <end position="218"/>
    </location>
</feature>
<evidence type="ECO:0000256" key="2">
    <source>
        <dbReference type="SAM" id="Coils"/>
    </source>
</evidence>
<feature type="compositionally biased region" description="Acidic residues" evidence="3">
    <location>
        <begin position="1130"/>
        <end position="1141"/>
    </location>
</feature>
<keyword evidence="2" id="KW-0175">Coiled coil</keyword>
<feature type="compositionally biased region" description="Basic and acidic residues" evidence="3">
    <location>
        <begin position="764"/>
        <end position="776"/>
    </location>
</feature>
<dbReference type="InterPro" id="IPR054722">
    <property type="entry name" value="PolX-like_BBD"/>
</dbReference>
<feature type="non-terminal residue" evidence="5">
    <location>
        <position position="1"/>
    </location>
</feature>
<proteinExistence type="predicted"/>
<comment type="caution">
    <text evidence="5">The sequence shown here is derived from an EMBL/GenBank/DDBJ whole genome shotgun (WGS) entry which is preliminary data.</text>
</comment>
<evidence type="ECO:0000256" key="3">
    <source>
        <dbReference type="SAM" id="MobiDB-lite"/>
    </source>
</evidence>
<feature type="region of interest" description="Disordered" evidence="3">
    <location>
        <begin position="382"/>
        <end position="401"/>
    </location>
</feature>
<feature type="region of interest" description="Disordered" evidence="3">
    <location>
        <begin position="1276"/>
        <end position="1298"/>
    </location>
</feature>
<organism evidence="5">
    <name type="scientific">Tanacetum cinerariifolium</name>
    <name type="common">Dalmatian daisy</name>
    <name type="synonym">Chrysanthemum cinerariifolium</name>
    <dbReference type="NCBI Taxonomy" id="118510"/>
    <lineage>
        <taxon>Eukaryota</taxon>
        <taxon>Viridiplantae</taxon>
        <taxon>Streptophyta</taxon>
        <taxon>Embryophyta</taxon>
        <taxon>Tracheophyta</taxon>
        <taxon>Spermatophyta</taxon>
        <taxon>Magnoliopsida</taxon>
        <taxon>eudicotyledons</taxon>
        <taxon>Gunneridae</taxon>
        <taxon>Pentapetalae</taxon>
        <taxon>asterids</taxon>
        <taxon>campanulids</taxon>
        <taxon>Asterales</taxon>
        <taxon>Asteraceae</taxon>
        <taxon>Asteroideae</taxon>
        <taxon>Anthemideae</taxon>
        <taxon>Anthemidinae</taxon>
        <taxon>Tanacetum</taxon>
    </lineage>
</organism>
<evidence type="ECO:0000256" key="1">
    <source>
        <dbReference type="PROSITE-ProRule" id="PRU00047"/>
    </source>
</evidence>
<dbReference type="Pfam" id="PF07727">
    <property type="entry name" value="RVT_2"/>
    <property type="match status" value="1"/>
</dbReference>
<name>A0A699H345_TANCI</name>
<dbReference type="Pfam" id="PF22936">
    <property type="entry name" value="Pol_BBD"/>
    <property type="match status" value="1"/>
</dbReference>
<reference evidence="5" key="1">
    <citation type="journal article" date="2019" name="Sci. Rep.">
        <title>Draft genome of Tanacetum cinerariifolium, the natural source of mosquito coil.</title>
        <authorList>
            <person name="Yamashiro T."/>
            <person name="Shiraishi A."/>
            <person name="Satake H."/>
            <person name="Nakayama K."/>
        </authorList>
    </citation>
    <scope>NUCLEOTIDE SEQUENCE</scope>
</reference>
<feature type="compositionally biased region" description="Basic and acidic residues" evidence="3">
    <location>
        <begin position="789"/>
        <end position="805"/>
    </location>
</feature>
<feature type="compositionally biased region" description="Low complexity" evidence="3">
    <location>
        <begin position="384"/>
        <end position="398"/>
    </location>
</feature>
<dbReference type="InterPro" id="IPR001878">
    <property type="entry name" value="Znf_CCHC"/>
</dbReference>
<feature type="region of interest" description="Disordered" evidence="3">
    <location>
        <begin position="214"/>
        <end position="242"/>
    </location>
</feature>
<feature type="compositionally biased region" description="Low complexity" evidence="3">
    <location>
        <begin position="1183"/>
        <end position="1199"/>
    </location>
</feature>
<sequence>PVAPTTAEQKLARKNELKARVTLLMALSDKHQLKFNSHKDAKTQMEAIEKRFGGNTKTKKVQKTLLKQQYKNFTDVNLKFLRSLPFEWKTHTLIWRNKADLEEQSLDDLCNNLKIYEAEVNTTESVSIAASVSTVCAKMSVSSFPNVDSLSNAIDVDDLKEMDLRWQMAMLTMRARRFLQKTGRNLEANRPTSMGFDMSKVECYNCHRNGHFARECRSPKDSRRNDAAEPQRRTVPVKTSTSNALVSQCDGVGSYDWSYQGEEEPENYALMAFSSSNSSSDTELRDSALVTLRQKLEKVEQEKDDVKLKFQPSGRYHAIPPPYTGKFMPPKPDLVFNTAPIAVETDHPAFNVQLSPTKPEQDLSYITRPTAPIFEDWPIETSIPAATPKPASPKSASSGKRRNRKACFVCKSVDHLIKDCDYHAKKMAQPTPRNYTHRGNYKQYASLTHTNPQKHMVPAAVLTQSKPVSTTAVRAVSAVVPRIKALVVSAAQGMQGKWGNPQHALKDKGVTDSGCSSHMTENMSYLSDFDELNGGYVAFGGNPKGGKFSGKGIKTGKLDFDVVYFVKELKFNLFSVSQMCDKKNSILFTDTECLVLSSDFKLPDESQVLLRVPRENNMYNNRVLVTKPYHKTPYELLHGRTPSIGFMRPFGCHVTILNTLDPLGKFKGRTRIVQETLHVNFLENKTNVGGSGPTWLFDINSLTRTMNYQPVIAGNQTNPSACFQNNFDTEKAGEEVDQQYVLFPLWSSGSINPQNNDGDAAFDGNEHDFDAKKPESKVNVSPSSIAQSRKQDDKTKKEAKGKSHVESFTRYRDLSVEFEDCTNNSMNEVNATDAFQLPDDPDMPELEDITYSNDENNDGSEVLSDLPHGKRAIGTKWVYRNKKDERGIVIRNKARLVAQGHTQEEGIDYEEVFAPVAKIEAVRLFLAYAFFMGFMVYQMDVNSAFLYGTIKEEVYVYQPPGFEDPDHLDNVYKVVKALYGLHQTLRAWKIASTPIDTEKPLLKGPDGEDVDVHTYRSMICSLMCLTSSRPDIMFAVNNVTRLQALVDKKKAVVTEAAIRECMSAKRTSWNEFSLSMASAVICLSTGDLSTHTTKYTSPALTQKVFANMRVGKGFSRVETPLYEGMLVDQEADEEGDADEHVEEVTAGDDAHGDDSAAQGEVPTVTQEPSIPSPTTPPQPPQDLPLTSQVQQTPPQSPQVAQALETTKLKMRVKKLEKINKVRVLKLRRLQRVGTSQRVDTSNDTMMDDESNQERMIVEMDKDDAVVLMYDKEEDKKVEEAKVDESAQDQGRQAESQDKIYKIDMDHAKKVLSMQKDETEPAEVQEVVDVVTTAKLITKVVTAASETVTAAIAAAPSRRRKGVVIRDLESESATSTIIPAETKSKDKGKEIMVEEPKPLKKKQQIKMDEQYARELHDELNKDVDWDEAIDHVKRKAKEDHAVKRYQVLKRKPQSEAQARKNMIMYLKNVVGFKMDYFKGMSYDDIRPIFEAKFNSNVAFLLKKKEQIEEEEEEEEENKALQKINETPAERATKRRKLDEEVEDLKRHLEIDLEALWSLVKERFSTAKPKNFSDDFLLTTLGAMSETPDAHAQIWKNQRSVHGQVKVKSWKLLESYGVQIITFTTT</sequence>
<accession>A0A699H345</accession>
<feature type="region of interest" description="Disordered" evidence="3">
    <location>
        <begin position="1511"/>
        <end position="1535"/>
    </location>
</feature>
<dbReference type="InterPro" id="IPR013103">
    <property type="entry name" value="RVT_2"/>
</dbReference>
<dbReference type="SMART" id="SM00343">
    <property type="entry name" value="ZnF_C2HC"/>
    <property type="match status" value="2"/>
</dbReference>
<feature type="compositionally biased region" description="Polar residues" evidence="3">
    <location>
        <begin position="778"/>
        <end position="788"/>
    </location>
</feature>
<feature type="compositionally biased region" description="Basic and acidic residues" evidence="3">
    <location>
        <begin position="214"/>
        <end position="232"/>
    </location>
</feature>
<keyword evidence="1" id="KW-0863">Zinc-finger</keyword>
<dbReference type="SUPFAM" id="SSF57756">
    <property type="entry name" value="Retrovirus zinc finger-like domains"/>
    <property type="match status" value="1"/>
</dbReference>
<dbReference type="GO" id="GO:0003676">
    <property type="term" value="F:nucleic acid binding"/>
    <property type="evidence" value="ECO:0007669"/>
    <property type="project" value="InterPro"/>
</dbReference>
<gene>
    <name evidence="5" type="ORF">Tci_296750</name>
</gene>
<protein>
    <submittedName>
        <fullName evidence="5">Putative ribonuclease H-like domain-containing protein</fullName>
    </submittedName>
</protein>
<dbReference type="EMBL" id="BKCJ010097437">
    <property type="protein sequence ID" value="GEX24775.1"/>
    <property type="molecule type" value="Genomic_DNA"/>
</dbReference>
<feature type="region of interest" description="Disordered" evidence="3">
    <location>
        <begin position="753"/>
        <end position="805"/>
    </location>
</feature>
<evidence type="ECO:0000259" key="4">
    <source>
        <dbReference type="PROSITE" id="PS50158"/>
    </source>
</evidence>
<feature type="coiled-coil region" evidence="2">
    <location>
        <begin position="99"/>
        <end position="126"/>
    </location>
</feature>
<dbReference type="Gene3D" id="4.10.60.10">
    <property type="entry name" value="Zinc finger, CCHC-type"/>
    <property type="match status" value="1"/>
</dbReference>
<keyword evidence="1" id="KW-0862">Zinc</keyword>
<evidence type="ECO:0000313" key="5">
    <source>
        <dbReference type="EMBL" id="GEX24775.1"/>
    </source>
</evidence>
<dbReference type="Pfam" id="PF00098">
    <property type="entry name" value="zf-CCHC"/>
    <property type="match status" value="1"/>
</dbReference>
<feature type="region of interest" description="Disordered" evidence="3">
    <location>
        <begin position="1130"/>
        <end position="1199"/>
    </location>
</feature>